<keyword evidence="3" id="KW-1185">Reference proteome</keyword>
<dbReference type="SUPFAM" id="SSF52540">
    <property type="entry name" value="P-loop containing nucleoside triphosphate hydrolases"/>
    <property type="match status" value="1"/>
</dbReference>
<reference evidence="2 3" key="1">
    <citation type="journal article" date="2020" name="Nature">
        <title>Isolation of an archaeon at the prokaryote-eukaryote interface.</title>
        <authorList>
            <person name="Imachi H."/>
            <person name="Nobu M.K."/>
            <person name="Nakahara N."/>
            <person name="Morono Y."/>
            <person name="Ogawara M."/>
            <person name="Takaki Y."/>
            <person name="Takano Y."/>
            <person name="Uematsu K."/>
            <person name="Ikuta T."/>
            <person name="Ito M."/>
            <person name="Matsui Y."/>
            <person name="Miyazaki M."/>
            <person name="Murata K."/>
            <person name="Saito Y."/>
            <person name="Sakai S."/>
            <person name="Song C."/>
            <person name="Tasumi E."/>
            <person name="Yamanaka Y."/>
            <person name="Yamaguchi T."/>
            <person name="Kamagata Y."/>
            <person name="Tamaki H."/>
            <person name="Takai K."/>
        </authorList>
    </citation>
    <scope>NUCLEOTIDE SEQUENCE [LARGE SCALE GENOMIC DNA]</scope>
    <source>
        <strain evidence="2 3">MK-D1</strain>
    </source>
</reference>
<dbReference type="AlphaFoldDB" id="A0A5B9D729"/>
<evidence type="ECO:0000313" key="3">
    <source>
        <dbReference type="Proteomes" id="UP000321408"/>
    </source>
</evidence>
<dbReference type="KEGG" id="psyt:DSAG12_00610"/>
<accession>A0A5B9D729</accession>
<dbReference type="GeneID" id="41328614"/>
<gene>
    <name evidence="2" type="ORF">DSAG12_00610</name>
</gene>
<feature type="compositionally biased region" description="Low complexity" evidence="1">
    <location>
        <begin position="719"/>
        <end position="729"/>
    </location>
</feature>
<dbReference type="EMBL" id="CP042905">
    <property type="protein sequence ID" value="QEE14793.1"/>
    <property type="molecule type" value="Genomic_DNA"/>
</dbReference>
<name>A0A5B9D729_9ARCH</name>
<evidence type="ECO:0000313" key="2">
    <source>
        <dbReference type="EMBL" id="QEE14793.1"/>
    </source>
</evidence>
<dbReference type="Proteomes" id="UP000321408">
    <property type="component" value="Chromosome"/>
</dbReference>
<protein>
    <submittedName>
        <fullName evidence="2">Uncharacterized protein</fullName>
    </submittedName>
</protein>
<dbReference type="InterPro" id="IPR027417">
    <property type="entry name" value="P-loop_NTPase"/>
</dbReference>
<proteinExistence type="predicted"/>
<sequence>MIRVLNNNKYREALRYFRKFTQSPFISSSYYDGYKFEDFVGRGEELDLFKQRIFEIVDKGTSYAIRLNGFGGVGKSTLFNYLKKRIEDERANNPKICEFLGPSHNIFSLYFKDIGKISDFGDIFRKIQNAFAPHFDAELGHEISFVEYVAYCMVFALVKKYPEKIVHRIFGKKRTVFNPSTIKLPDLIEKIKNLEEKYILEISEIVNENVKEIINDFKYQTNSKSYKINRRDLPLLRGLSQIFSYNNDYYDKVMRCDPSLFRSDNEIIDYFNSLLRLYSCFTQRQPILLIGMDEFAKSPEIEKRIYYKSLAKLLVKLRNSLDYTLFVFISTKKDWNSFDQELLEDTDLLSQISAYMEEISLVSLETDELIKVFEKRMDLYWKKGRHNRPIKYPSYPFSKELFRYVYFLHERDMRESIKFLDRLWRKLQRSPDIPDFHNLYDVLRFARSSKFSGLELSKIEAFELKLVGDFFSKSQIYANNKKRSSIVEEGLTQAFLSLKTKTFFDELSFVHNNYTFYIQSKDGTQHRRLPDVLLTFNEDMGPSMKRYVEIQVKVYTPEKHVELDHIESSIDLLSNGCTDAVLFLMTGAGFSHKAKEAIEEHLKIFPNRIKIFIVSTERINVLYFLALFNEIYGKNFQDYENGSEIALFLLEKIFRCDISDLFQELLALPPWEIPVDSDHKTENYRPPPTLAESPPIIPKIRKSPESLQKTPVQINSYFSSNSASGSNLSQEVTDEEKNEIDTQSPEEAKLSEFPFHWQKLPLLDYVDYQGELIALVDYAWNRRPSSLYKFTKTTFRKNFLNDNAALGVNEFNELVDRMMRTGYLKKEKTTYIFTPEGKLFVRDIVANLG</sequence>
<reference evidence="2 3" key="2">
    <citation type="journal article" date="2024" name="Int. J. Syst. Evol. Microbiol.">
        <title>Promethearchaeum syntrophicum gen. nov., sp. nov., an anaerobic, obligately syntrophic archaeon, the first isolate of the lineage 'Asgard' archaea, and proposal of the new archaeal phylum Promethearchaeota phyl. nov. and kingdom Promethearchaeati regn. nov.</title>
        <authorList>
            <person name="Imachi H."/>
            <person name="Nobu M.K."/>
            <person name="Kato S."/>
            <person name="Takaki Y."/>
            <person name="Miyazaki M."/>
            <person name="Miyata M."/>
            <person name="Ogawara M."/>
            <person name="Saito Y."/>
            <person name="Sakai S."/>
            <person name="Tahara Y.O."/>
            <person name="Takano Y."/>
            <person name="Tasumi E."/>
            <person name="Uematsu K."/>
            <person name="Yoshimura T."/>
            <person name="Itoh T."/>
            <person name="Ohkuma M."/>
            <person name="Takai K."/>
        </authorList>
    </citation>
    <scope>NUCLEOTIDE SEQUENCE [LARGE SCALE GENOMIC DNA]</scope>
    <source>
        <strain evidence="2 3">MK-D1</strain>
    </source>
</reference>
<evidence type="ECO:0000256" key="1">
    <source>
        <dbReference type="SAM" id="MobiDB-lite"/>
    </source>
</evidence>
<feature type="region of interest" description="Disordered" evidence="1">
    <location>
        <begin position="719"/>
        <end position="747"/>
    </location>
</feature>
<dbReference type="RefSeq" id="WP_147661733.1">
    <property type="nucleotide sequence ID" value="NZ_CP042905.2"/>
</dbReference>
<organism evidence="2 3">
    <name type="scientific">Promethearchaeum syntrophicum</name>
    <dbReference type="NCBI Taxonomy" id="2594042"/>
    <lineage>
        <taxon>Archaea</taxon>
        <taxon>Promethearchaeati</taxon>
        <taxon>Promethearchaeota</taxon>
        <taxon>Promethearchaeia</taxon>
        <taxon>Promethearchaeales</taxon>
        <taxon>Promethearchaeaceae</taxon>
        <taxon>Promethearchaeum</taxon>
    </lineage>
</organism>